<proteinExistence type="predicted"/>
<dbReference type="GO" id="GO:0003677">
    <property type="term" value="F:DNA binding"/>
    <property type="evidence" value="ECO:0007669"/>
    <property type="project" value="UniProtKB-KW"/>
</dbReference>
<dbReference type="OrthoDB" id="4146344at2"/>
<accession>A0A2P8FJ94</accession>
<keyword evidence="3" id="KW-1185">Reference proteome</keyword>
<dbReference type="AlphaFoldDB" id="A0A2P8FJ94"/>
<dbReference type="InterPro" id="IPR018640">
    <property type="entry name" value="DUF2063"/>
</dbReference>
<dbReference type="InterPro" id="IPR044922">
    <property type="entry name" value="DUF2063_N_sf"/>
</dbReference>
<feature type="domain" description="Putative DNA-binding" evidence="1">
    <location>
        <begin position="7"/>
        <end position="97"/>
    </location>
</feature>
<dbReference type="EMBL" id="PYGJ01000001">
    <property type="protein sequence ID" value="PSL21790.1"/>
    <property type="molecule type" value="Genomic_DNA"/>
</dbReference>
<dbReference type="RefSeq" id="WP_106606513.1">
    <property type="nucleotide sequence ID" value="NZ_PYGJ01000001.1"/>
</dbReference>
<keyword evidence="2" id="KW-0238">DNA-binding</keyword>
<comment type="caution">
    <text evidence="2">The sequence shown here is derived from an EMBL/GenBank/DDBJ whole genome shotgun (WGS) entry which is preliminary data.</text>
</comment>
<name>A0A2P8FJ94_9RHOB</name>
<dbReference type="Proteomes" id="UP000240418">
    <property type="component" value="Unassembled WGS sequence"/>
</dbReference>
<sequence>MTATVSQTTFRTAILNGQSDRPLGLTDAQGRAAGRRFDVYRNNVAVSLTEALETGFPAIAKLLGAENFKAIAGMFLRQYPPSSPLMMHYGAEFPDFLQGIKQLSHLGYLPDVARLELALRRAYHAADASPIAADALAAIPPMELGAVAFEFAPAVALLRSQWPVHALWAFNLADGPKPQAVAQDVLILRPEFDPEPHALAPGSGACVDTLMHGATLGDAAAQGTAAADDFDLSALLALLLNGQAITKITIKT</sequence>
<evidence type="ECO:0000313" key="2">
    <source>
        <dbReference type="EMBL" id="PSL21790.1"/>
    </source>
</evidence>
<evidence type="ECO:0000313" key="3">
    <source>
        <dbReference type="Proteomes" id="UP000240418"/>
    </source>
</evidence>
<gene>
    <name evidence="2" type="ORF">CLV88_101214</name>
</gene>
<evidence type="ECO:0000259" key="1">
    <source>
        <dbReference type="Pfam" id="PF09836"/>
    </source>
</evidence>
<organism evidence="2 3">
    <name type="scientific">Shimia abyssi</name>
    <dbReference type="NCBI Taxonomy" id="1662395"/>
    <lineage>
        <taxon>Bacteria</taxon>
        <taxon>Pseudomonadati</taxon>
        <taxon>Pseudomonadota</taxon>
        <taxon>Alphaproteobacteria</taxon>
        <taxon>Rhodobacterales</taxon>
        <taxon>Roseobacteraceae</taxon>
    </lineage>
</organism>
<reference evidence="2 3" key="1">
    <citation type="submission" date="2018-03" db="EMBL/GenBank/DDBJ databases">
        <title>Genomic Encyclopedia of Archaeal and Bacterial Type Strains, Phase II (KMG-II): from individual species to whole genera.</title>
        <authorList>
            <person name="Goeker M."/>
        </authorList>
    </citation>
    <scope>NUCLEOTIDE SEQUENCE [LARGE SCALE GENOMIC DNA]</scope>
    <source>
        <strain evidence="2 3">DSM 100673</strain>
    </source>
</reference>
<dbReference type="Pfam" id="PF09836">
    <property type="entry name" value="DUF2063"/>
    <property type="match status" value="1"/>
</dbReference>
<dbReference type="Gene3D" id="1.10.150.690">
    <property type="entry name" value="DUF2063"/>
    <property type="match status" value="1"/>
</dbReference>
<protein>
    <submittedName>
        <fullName evidence="2">Putative DNA-binding protein</fullName>
    </submittedName>
</protein>